<evidence type="ECO:0000256" key="2">
    <source>
        <dbReference type="SAM" id="Phobius"/>
    </source>
</evidence>
<dbReference type="EMBL" id="QZWG01000006">
    <property type="protein sequence ID" value="RZC07705.1"/>
    <property type="molecule type" value="Genomic_DNA"/>
</dbReference>
<feature type="transmembrane region" description="Helical" evidence="2">
    <location>
        <begin position="49"/>
        <end position="71"/>
    </location>
</feature>
<dbReference type="PANTHER" id="PTHR34964:SF1">
    <property type="entry name" value="MEMBRANE LIPOPROTEIN"/>
    <property type="match status" value="1"/>
</dbReference>
<gene>
    <name evidence="3" type="ORF">D0Y65_014798</name>
</gene>
<organism evidence="3 4">
    <name type="scientific">Glycine soja</name>
    <name type="common">Wild soybean</name>
    <dbReference type="NCBI Taxonomy" id="3848"/>
    <lineage>
        <taxon>Eukaryota</taxon>
        <taxon>Viridiplantae</taxon>
        <taxon>Streptophyta</taxon>
        <taxon>Embryophyta</taxon>
        <taxon>Tracheophyta</taxon>
        <taxon>Spermatophyta</taxon>
        <taxon>Magnoliopsida</taxon>
        <taxon>eudicotyledons</taxon>
        <taxon>Gunneridae</taxon>
        <taxon>Pentapetalae</taxon>
        <taxon>rosids</taxon>
        <taxon>fabids</taxon>
        <taxon>Fabales</taxon>
        <taxon>Fabaceae</taxon>
        <taxon>Papilionoideae</taxon>
        <taxon>50 kb inversion clade</taxon>
        <taxon>NPAAA clade</taxon>
        <taxon>indigoferoid/millettioid clade</taxon>
        <taxon>Phaseoleae</taxon>
        <taxon>Glycine</taxon>
        <taxon>Glycine subgen. Soja</taxon>
    </lineage>
</organism>
<feature type="compositionally biased region" description="Polar residues" evidence="1">
    <location>
        <begin position="110"/>
        <end position="122"/>
    </location>
</feature>
<keyword evidence="2" id="KW-0812">Transmembrane</keyword>
<keyword evidence="2" id="KW-1133">Transmembrane helix</keyword>
<keyword evidence="2" id="KW-0472">Membrane</keyword>
<name>A0A445KA85_GLYSO</name>
<evidence type="ECO:0008006" key="5">
    <source>
        <dbReference type="Google" id="ProtNLM"/>
    </source>
</evidence>
<accession>A0A445KA85</accession>
<dbReference type="PANTHER" id="PTHR34964">
    <property type="entry name" value="MEMBRANE LIPOPROTEIN-RELATED"/>
    <property type="match status" value="1"/>
</dbReference>
<proteinExistence type="predicted"/>
<evidence type="ECO:0000313" key="4">
    <source>
        <dbReference type="Proteomes" id="UP000289340"/>
    </source>
</evidence>
<dbReference type="Gramene" id="XM_028380662.1">
    <property type="protein sequence ID" value="XP_028236463.1"/>
    <property type="gene ID" value="LOC114415805"/>
</dbReference>
<sequence>MPVAPDPSSGRIFIWITACFLFTCVLAGGGCLVEYMILPASEVPPWIPLLGFTLVSLPWVFWLLTFLYRILSRCCGCRFGFGVAREGSRGGNSDGASAPGEANNNNNNNGMNRTLSAASHESQLPLAKSMA</sequence>
<comment type="caution">
    <text evidence="3">The sequence shown here is derived from an EMBL/GenBank/DDBJ whole genome shotgun (WGS) entry which is preliminary data.</text>
</comment>
<keyword evidence="4" id="KW-1185">Reference proteome</keyword>
<dbReference type="AlphaFoldDB" id="A0A445KA85"/>
<protein>
    <recommendedName>
        <fullName evidence="5">Transmembrane protein</fullName>
    </recommendedName>
</protein>
<dbReference type="Proteomes" id="UP000289340">
    <property type="component" value="Chromosome 6"/>
</dbReference>
<evidence type="ECO:0000256" key="1">
    <source>
        <dbReference type="SAM" id="MobiDB-lite"/>
    </source>
</evidence>
<feature type="transmembrane region" description="Helical" evidence="2">
    <location>
        <begin position="12"/>
        <end position="37"/>
    </location>
</feature>
<feature type="region of interest" description="Disordered" evidence="1">
    <location>
        <begin position="86"/>
        <end position="131"/>
    </location>
</feature>
<reference evidence="3 4" key="1">
    <citation type="submission" date="2018-09" db="EMBL/GenBank/DDBJ databases">
        <title>A high-quality reference genome of wild soybean provides a powerful tool to mine soybean genomes.</title>
        <authorList>
            <person name="Xie M."/>
            <person name="Chung C.Y.L."/>
            <person name="Li M.-W."/>
            <person name="Wong F.-L."/>
            <person name="Chan T.-F."/>
            <person name="Lam H.-M."/>
        </authorList>
    </citation>
    <scope>NUCLEOTIDE SEQUENCE [LARGE SCALE GENOMIC DNA]</scope>
    <source>
        <strain evidence="4">cv. W05</strain>
        <tissue evidence="3">Hypocotyl of etiolated seedlings</tissue>
    </source>
</reference>
<evidence type="ECO:0000313" key="3">
    <source>
        <dbReference type="EMBL" id="RZC07705.1"/>
    </source>
</evidence>